<reference evidence="6" key="1">
    <citation type="journal article" date="2023" name="Science">
        <title>Genome structures resolve the early diversification of teleost fishes.</title>
        <authorList>
            <person name="Parey E."/>
            <person name="Louis A."/>
            <person name="Montfort J."/>
            <person name="Bouchez O."/>
            <person name="Roques C."/>
            <person name="Iampietro C."/>
            <person name="Lluch J."/>
            <person name="Castinel A."/>
            <person name="Donnadieu C."/>
            <person name="Desvignes T."/>
            <person name="Floi Bucao C."/>
            <person name="Jouanno E."/>
            <person name="Wen M."/>
            <person name="Mejri S."/>
            <person name="Dirks R."/>
            <person name="Jansen H."/>
            <person name="Henkel C."/>
            <person name="Chen W.J."/>
            <person name="Zahm M."/>
            <person name="Cabau C."/>
            <person name="Klopp C."/>
            <person name="Thompson A.W."/>
            <person name="Robinson-Rechavi M."/>
            <person name="Braasch I."/>
            <person name="Lecointre G."/>
            <person name="Bobe J."/>
            <person name="Postlethwait J.H."/>
            <person name="Berthelot C."/>
            <person name="Roest Crollius H."/>
            <person name="Guiguen Y."/>
        </authorList>
    </citation>
    <scope>NUCLEOTIDE SEQUENCE</scope>
    <source>
        <strain evidence="6">NC1722</strain>
    </source>
</reference>
<protein>
    <submittedName>
        <fullName evidence="6">Uncharacterized protein</fullName>
    </submittedName>
</protein>
<evidence type="ECO:0000256" key="5">
    <source>
        <dbReference type="SAM" id="SignalP"/>
    </source>
</evidence>
<dbReference type="Gene3D" id="2.10.90.10">
    <property type="entry name" value="Cystine-knot cytokines"/>
    <property type="match status" value="1"/>
</dbReference>
<dbReference type="InterPro" id="IPR029034">
    <property type="entry name" value="Cystine-knot_cytokine"/>
</dbReference>
<keyword evidence="4 5" id="KW-0732">Signal</keyword>
<dbReference type="EMBL" id="JAINUG010000154">
    <property type="protein sequence ID" value="KAJ8391736.1"/>
    <property type="molecule type" value="Genomic_DNA"/>
</dbReference>
<evidence type="ECO:0000313" key="6">
    <source>
        <dbReference type="EMBL" id="KAJ8391736.1"/>
    </source>
</evidence>
<feature type="signal peptide" evidence="5">
    <location>
        <begin position="1"/>
        <end position="22"/>
    </location>
</feature>
<comment type="subcellular location">
    <subcellularLocation>
        <location evidence="1">Secreted</location>
    </subcellularLocation>
</comment>
<accession>A0AAD7WC60</accession>
<evidence type="ECO:0000256" key="2">
    <source>
        <dbReference type="ARBA" id="ARBA00007236"/>
    </source>
</evidence>
<comment type="caution">
    <text evidence="6">The sequence shown here is derived from an EMBL/GenBank/DDBJ whole genome shotgun (WGS) entry which is preliminary data.</text>
</comment>
<dbReference type="GO" id="GO:0005125">
    <property type="term" value="F:cytokine activity"/>
    <property type="evidence" value="ECO:0007669"/>
    <property type="project" value="InterPro"/>
</dbReference>
<dbReference type="InterPro" id="IPR010345">
    <property type="entry name" value="IL-17_fam"/>
</dbReference>
<gene>
    <name evidence="6" type="ORF">AAFF_G00086860</name>
</gene>
<comment type="similarity">
    <text evidence="2">Belongs to the IL-17 family.</text>
</comment>
<sequence length="140" mass="15785">MLRFQITRLSCLVLLALGPAWGSPVTGRCVDQTFCLAFLKDYHSHLIDVPSRINERSVAAWRYVEKIDLDRVPQVIYEANCLTSHSCRDVDSAFSLESIPISINMPVLRKSRRCSSYALEFETVTIACICATTRQPNESS</sequence>
<dbReference type="Pfam" id="PF06083">
    <property type="entry name" value="IL17"/>
    <property type="match status" value="1"/>
</dbReference>
<name>A0AAD7WC60_9TELE</name>
<organism evidence="6 7">
    <name type="scientific">Aldrovandia affinis</name>
    <dbReference type="NCBI Taxonomy" id="143900"/>
    <lineage>
        <taxon>Eukaryota</taxon>
        <taxon>Metazoa</taxon>
        <taxon>Chordata</taxon>
        <taxon>Craniata</taxon>
        <taxon>Vertebrata</taxon>
        <taxon>Euteleostomi</taxon>
        <taxon>Actinopterygii</taxon>
        <taxon>Neopterygii</taxon>
        <taxon>Teleostei</taxon>
        <taxon>Notacanthiformes</taxon>
        <taxon>Halosauridae</taxon>
        <taxon>Aldrovandia</taxon>
    </lineage>
</organism>
<evidence type="ECO:0000256" key="3">
    <source>
        <dbReference type="ARBA" id="ARBA00022525"/>
    </source>
</evidence>
<dbReference type="GO" id="GO:0005576">
    <property type="term" value="C:extracellular region"/>
    <property type="evidence" value="ECO:0007669"/>
    <property type="project" value="UniProtKB-SubCell"/>
</dbReference>
<dbReference type="Proteomes" id="UP001221898">
    <property type="component" value="Unassembled WGS sequence"/>
</dbReference>
<keyword evidence="3" id="KW-0964">Secreted</keyword>
<dbReference type="SUPFAM" id="SSF57501">
    <property type="entry name" value="Cystine-knot cytokines"/>
    <property type="match status" value="1"/>
</dbReference>
<keyword evidence="7" id="KW-1185">Reference proteome</keyword>
<proteinExistence type="inferred from homology"/>
<evidence type="ECO:0000256" key="4">
    <source>
        <dbReference type="ARBA" id="ARBA00022729"/>
    </source>
</evidence>
<feature type="chain" id="PRO_5042203281" evidence="5">
    <location>
        <begin position="23"/>
        <end position="140"/>
    </location>
</feature>
<evidence type="ECO:0000313" key="7">
    <source>
        <dbReference type="Proteomes" id="UP001221898"/>
    </source>
</evidence>
<dbReference type="AlphaFoldDB" id="A0AAD7WC60"/>
<evidence type="ECO:0000256" key="1">
    <source>
        <dbReference type="ARBA" id="ARBA00004613"/>
    </source>
</evidence>